<name>A0A2M6WHK8_9BACT</name>
<protein>
    <submittedName>
        <fullName evidence="5">6-phosphogluconate dehydrogenase (Decarboxylating)</fullName>
    </submittedName>
</protein>
<dbReference type="Gene3D" id="3.40.50.720">
    <property type="entry name" value="NAD(P)-binding Rossmann-like Domain"/>
    <property type="match status" value="1"/>
</dbReference>
<feature type="domain" description="6-phosphogluconate dehydrogenase C-terminal" evidence="4">
    <location>
        <begin position="166"/>
        <end position="299"/>
    </location>
</feature>
<dbReference type="SMART" id="SM01350">
    <property type="entry name" value="6PGD"/>
    <property type="match status" value="1"/>
</dbReference>
<dbReference type="GO" id="GO:0006098">
    <property type="term" value="P:pentose-phosphate shunt"/>
    <property type="evidence" value="ECO:0007669"/>
    <property type="project" value="InterPro"/>
</dbReference>
<dbReference type="Pfam" id="PF00393">
    <property type="entry name" value="6PGD"/>
    <property type="match status" value="1"/>
</dbReference>
<accession>A0A2M6WHK8</accession>
<dbReference type="InterPro" id="IPR008927">
    <property type="entry name" value="6-PGluconate_DH-like_C_sf"/>
</dbReference>
<dbReference type="InterPro" id="IPR006115">
    <property type="entry name" value="6PGDH_NADP-bd"/>
</dbReference>
<gene>
    <name evidence="5" type="primary">gnd</name>
    <name evidence="5" type="ORF">COU08_03490</name>
</gene>
<evidence type="ECO:0000256" key="2">
    <source>
        <dbReference type="ARBA" id="ARBA00023002"/>
    </source>
</evidence>
<dbReference type="Proteomes" id="UP000228635">
    <property type="component" value="Unassembled WGS sequence"/>
</dbReference>
<dbReference type="GO" id="GO:0019521">
    <property type="term" value="P:D-gluconate metabolic process"/>
    <property type="evidence" value="ECO:0007669"/>
    <property type="project" value="UniProtKB-KW"/>
</dbReference>
<dbReference type="Pfam" id="PF03446">
    <property type="entry name" value="NAD_binding_2"/>
    <property type="match status" value="1"/>
</dbReference>
<dbReference type="EMBL" id="PFBA01000030">
    <property type="protein sequence ID" value="PIT92214.1"/>
    <property type="molecule type" value="Genomic_DNA"/>
</dbReference>
<keyword evidence="2" id="KW-0560">Oxidoreductase</keyword>
<organism evidence="5 6">
    <name type="scientific">Candidatus Harrisonbacteria bacterium CG10_big_fil_rev_8_21_14_0_10_42_17</name>
    <dbReference type="NCBI Taxonomy" id="1974584"/>
    <lineage>
        <taxon>Bacteria</taxon>
        <taxon>Candidatus Harrisoniibacteriota</taxon>
    </lineage>
</organism>
<reference evidence="6" key="1">
    <citation type="submission" date="2017-09" db="EMBL/GenBank/DDBJ databases">
        <title>Depth-based differentiation of microbial function through sediment-hosted aquifers and enrichment of novel symbionts in the deep terrestrial subsurface.</title>
        <authorList>
            <person name="Probst A.J."/>
            <person name="Ladd B."/>
            <person name="Jarett J.K."/>
            <person name="Geller-Mcgrath D.E."/>
            <person name="Sieber C.M.K."/>
            <person name="Emerson J.B."/>
            <person name="Anantharaman K."/>
            <person name="Thomas B.C."/>
            <person name="Malmstrom R."/>
            <person name="Stieglmeier M."/>
            <person name="Klingl A."/>
            <person name="Woyke T."/>
            <person name="Ryan C.M."/>
            <person name="Banfield J.F."/>
        </authorList>
    </citation>
    <scope>NUCLEOTIDE SEQUENCE [LARGE SCALE GENOMIC DNA]</scope>
</reference>
<dbReference type="PANTHER" id="PTHR11811">
    <property type="entry name" value="6-PHOSPHOGLUCONATE DEHYDROGENASE"/>
    <property type="match status" value="1"/>
</dbReference>
<dbReference type="NCBIfam" id="TIGR00872">
    <property type="entry name" value="gnd_rel"/>
    <property type="match status" value="1"/>
</dbReference>
<dbReference type="InterPro" id="IPR006183">
    <property type="entry name" value="Pgluconate_DH"/>
</dbReference>
<dbReference type="InterPro" id="IPR013328">
    <property type="entry name" value="6PGD_dom2"/>
</dbReference>
<dbReference type="InterPro" id="IPR004849">
    <property type="entry name" value="6DGDH_YqeC"/>
</dbReference>
<dbReference type="NCBIfam" id="NF007161">
    <property type="entry name" value="PRK09599.1"/>
    <property type="match status" value="1"/>
</dbReference>
<evidence type="ECO:0000313" key="6">
    <source>
        <dbReference type="Proteomes" id="UP000228635"/>
    </source>
</evidence>
<comment type="caution">
    <text evidence="5">The sequence shown here is derived from an EMBL/GenBank/DDBJ whole genome shotgun (WGS) entry which is preliminary data.</text>
</comment>
<dbReference type="SUPFAM" id="SSF48179">
    <property type="entry name" value="6-phosphogluconate dehydrogenase C-terminal domain-like"/>
    <property type="match status" value="1"/>
</dbReference>
<dbReference type="Gene3D" id="1.10.1040.10">
    <property type="entry name" value="N-(1-d-carboxylethyl)-l-norvaline Dehydrogenase, domain 2"/>
    <property type="match status" value="1"/>
</dbReference>
<comment type="similarity">
    <text evidence="1">Belongs to the 6-phosphogluconate dehydrogenase family.</text>
</comment>
<sequence>MKLGYIGLGKMGLNMVLRLHEQGHEVVAYDASEEAWRHAEEQGVQVVSSLTKFIQALEPPRVVWIMIPHHCVDQLLFDLLPGMSGGDVLIDGGNSNYKDSMRRADEITQKGIRFMDVGVSGGPEGARNGVCLMIGGEKNDFEALRDLFVAIAAPEALGYMGTSGAGHFVKMVHNGIEYGMMQSIAEGFSLMKASDFNLNLTEVARVYNNQSVIASRLIGWLQKGFEHYGEELETISGSASASGEGEWTVKAAHELGISDIVIHESLKARTASQKKPSYQGKLVSVLRTMFGGHEVKREE</sequence>
<dbReference type="AlphaFoldDB" id="A0A2M6WHK8"/>
<evidence type="ECO:0000259" key="4">
    <source>
        <dbReference type="SMART" id="SM01350"/>
    </source>
</evidence>
<evidence type="ECO:0000256" key="3">
    <source>
        <dbReference type="ARBA" id="ARBA00023064"/>
    </source>
</evidence>
<dbReference type="InterPro" id="IPR002204">
    <property type="entry name" value="3-OH-isobutyrate_DH-rel_CS"/>
</dbReference>
<dbReference type="PRINTS" id="PR00076">
    <property type="entry name" value="6PGDHDRGNASE"/>
</dbReference>
<dbReference type="GO" id="GO:0016054">
    <property type="term" value="P:organic acid catabolic process"/>
    <property type="evidence" value="ECO:0007669"/>
    <property type="project" value="UniProtKB-ARBA"/>
</dbReference>
<dbReference type="InterPro" id="IPR006114">
    <property type="entry name" value="6PGDH_C"/>
</dbReference>
<proteinExistence type="inferred from homology"/>
<dbReference type="PROSITE" id="PS00895">
    <property type="entry name" value="3_HYDROXYISOBUT_DH"/>
    <property type="match status" value="1"/>
</dbReference>
<evidence type="ECO:0000313" key="5">
    <source>
        <dbReference type="EMBL" id="PIT92214.1"/>
    </source>
</evidence>
<dbReference type="SUPFAM" id="SSF51735">
    <property type="entry name" value="NAD(P)-binding Rossmann-fold domains"/>
    <property type="match status" value="1"/>
</dbReference>
<keyword evidence="3" id="KW-0311">Gluconate utilization</keyword>
<evidence type="ECO:0000256" key="1">
    <source>
        <dbReference type="ARBA" id="ARBA00008419"/>
    </source>
</evidence>
<dbReference type="InterPro" id="IPR036291">
    <property type="entry name" value="NAD(P)-bd_dom_sf"/>
</dbReference>
<dbReference type="GO" id="GO:0050661">
    <property type="term" value="F:NADP binding"/>
    <property type="evidence" value="ECO:0007669"/>
    <property type="project" value="InterPro"/>
</dbReference>
<dbReference type="GO" id="GO:0004616">
    <property type="term" value="F:phosphogluconate dehydrogenase (decarboxylating) activity"/>
    <property type="evidence" value="ECO:0007669"/>
    <property type="project" value="InterPro"/>
</dbReference>